<evidence type="ECO:0000313" key="1">
    <source>
        <dbReference type="EMBL" id="SMG56462.1"/>
    </source>
</evidence>
<dbReference type="RefSeq" id="WP_085497549.1">
    <property type="nucleotide sequence ID" value="NZ_FXAZ01000007.1"/>
</dbReference>
<organism evidence="1 2">
    <name type="scientific">Paenibacillus aquistagni</name>
    <dbReference type="NCBI Taxonomy" id="1852522"/>
    <lineage>
        <taxon>Bacteria</taxon>
        <taxon>Bacillati</taxon>
        <taxon>Bacillota</taxon>
        <taxon>Bacilli</taxon>
        <taxon>Bacillales</taxon>
        <taxon>Paenibacillaceae</taxon>
        <taxon>Paenibacillus</taxon>
    </lineage>
</organism>
<evidence type="ECO:0000313" key="2">
    <source>
        <dbReference type="Proteomes" id="UP000193834"/>
    </source>
</evidence>
<keyword evidence="2" id="KW-1185">Reference proteome</keyword>
<dbReference type="STRING" id="1852522.SAMN06295960_4134"/>
<gene>
    <name evidence="1" type="ORF">SAMN06295960_4134</name>
</gene>
<proteinExistence type="predicted"/>
<dbReference type="Proteomes" id="UP000193834">
    <property type="component" value="Unassembled WGS sequence"/>
</dbReference>
<sequence length="116" mass="12366">MTKNEFGDVSISAYGSAFAVGSGNTVTNSNQSVPELVELTEKLLAALDDHEINHEKKAEIVEAVAAINENANKSKPNKTLLKGMVDGLKGTMDVITKSPALIEAYAKWSDFIGSLL</sequence>
<name>A0A1X7LT75_9BACL</name>
<dbReference type="AlphaFoldDB" id="A0A1X7LT75"/>
<dbReference type="EMBL" id="FXAZ01000007">
    <property type="protein sequence ID" value="SMG56462.1"/>
    <property type="molecule type" value="Genomic_DNA"/>
</dbReference>
<protein>
    <submittedName>
        <fullName evidence="1">Uncharacterized protein</fullName>
    </submittedName>
</protein>
<dbReference type="OrthoDB" id="9898774at2"/>
<accession>A0A1X7LT75</accession>
<reference evidence="1 2" key="1">
    <citation type="submission" date="2017-04" db="EMBL/GenBank/DDBJ databases">
        <authorList>
            <person name="Afonso C.L."/>
            <person name="Miller P.J."/>
            <person name="Scott M.A."/>
            <person name="Spackman E."/>
            <person name="Goraichik I."/>
            <person name="Dimitrov K.M."/>
            <person name="Suarez D.L."/>
            <person name="Swayne D.E."/>
        </authorList>
    </citation>
    <scope>NUCLEOTIDE SEQUENCE [LARGE SCALE GENOMIC DNA]</scope>
    <source>
        <strain evidence="1 2">11</strain>
    </source>
</reference>